<feature type="compositionally biased region" description="Polar residues" evidence="1">
    <location>
        <begin position="289"/>
        <end position="314"/>
    </location>
</feature>
<dbReference type="PRINTS" id="PR01217">
    <property type="entry name" value="PRICHEXTENSN"/>
</dbReference>
<proteinExistence type="predicted"/>
<sequence length="433" mass="49123">MVFQNYGVFRAFAIFAGIFGIFQSLIWIGFAITGIVAYYCDMDFSGQTNTLGSLLTLTFFRQYFEGTCEIQIPFIDMTAVRELNLLSPGDLHAWVWVYLILHIFWAISSLLLLTNARKKYVKYINIFLYIWIAFTVTISILDLALGIQFAVDYDTIINALFLRQYPAPTPADEVLVTAATASGIMLVMAFRGFIIWIINVTLVVYMFTQTFTIYDYNQFRRKSGTTNAAFVGDNGGQRRAPIDAYDMGPSSQRYNQEDIRRPYNPPINYRRPLDRISEQPTETIIERPIQQQAPQDYSNQPRTYTPQPSTSVTRSFEPLARQPSAEPEEIRPDPPKPIPPPPPPKNFNMNTVVRRDAAAAKVAQELNYRNSFNVTNANQGPGNGLRTFAPAPPPPASNDADLPTPNYSPPMPRVNPFENRPPLRSVLRNSRYQ</sequence>
<keyword evidence="4" id="KW-1185">Reference proteome</keyword>
<organism evidence="3 4">
    <name type="scientific">Aedes albopictus</name>
    <name type="common">Asian tiger mosquito</name>
    <name type="synonym">Stegomyia albopicta</name>
    <dbReference type="NCBI Taxonomy" id="7160"/>
    <lineage>
        <taxon>Eukaryota</taxon>
        <taxon>Metazoa</taxon>
        <taxon>Ecdysozoa</taxon>
        <taxon>Arthropoda</taxon>
        <taxon>Hexapoda</taxon>
        <taxon>Insecta</taxon>
        <taxon>Pterygota</taxon>
        <taxon>Neoptera</taxon>
        <taxon>Endopterygota</taxon>
        <taxon>Diptera</taxon>
        <taxon>Nematocera</taxon>
        <taxon>Culicoidea</taxon>
        <taxon>Culicidae</taxon>
        <taxon>Culicinae</taxon>
        <taxon>Aedini</taxon>
        <taxon>Aedes</taxon>
        <taxon>Stegomyia</taxon>
    </lineage>
</organism>
<keyword evidence="2" id="KW-0472">Membrane</keyword>
<feature type="region of interest" description="Disordered" evidence="1">
    <location>
        <begin position="230"/>
        <end position="349"/>
    </location>
</feature>
<dbReference type="Proteomes" id="UP000069940">
    <property type="component" value="Unassembled WGS sequence"/>
</dbReference>
<feature type="transmembrane region" description="Helical" evidence="2">
    <location>
        <begin position="126"/>
        <end position="151"/>
    </location>
</feature>
<feature type="region of interest" description="Disordered" evidence="1">
    <location>
        <begin position="372"/>
        <end position="433"/>
    </location>
</feature>
<feature type="transmembrane region" description="Helical" evidence="2">
    <location>
        <begin position="193"/>
        <end position="214"/>
    </location>
</feature>
<feature type="compositionally biased region" description="Pro residues" evidence="1">
    <location>
        <begin position="335"/>
        <end position="345"/>
    </location>
</feature>
<dbReference type="RefSeq" id="XP_029734822.2">
    <property type="nucleotide sequence ID" value="XM_029878962.2"/>
</dbReference>
<feature type="transmembrane region" description="Helical" evidence="2">
    <location>
        <begin position="93"/>
        <end position="114"/>
    </location>
</feature>
<evidence type="ECO:0000256" key="1">
    <source>
        <dbReference type="SAM" id="MobiDB-lite"/>
    </source>
</evidence>
<accession>A0ABM1YN56</accession>
<dbReference type="EnsemblMetazoa" id="AALFPA23_010650.R14956">
    <property type="protein sequence ID" value="AALFPA23_010650.P14956"/>
    <property type="gene ID" value="AALFPA23_010650"/>
</dbReference>
<reference evidence="4" key="1">
    <citation type="journal article" date="2015" name="Proc. Natl. Acad. Sci. U.S.A.">
        <title>Genome sequence of the Asian Tiger mosquito, Aedes albopictus, reveals insights into its biology, genetics, and evolution.</title>
        <authorList>
            <person name="Chen X.G."/>
            <person name="Jiang X."/>
            <person name="Gu J."/>
            <person name="Xu M."/>
            <person name="Wu Y."/>
            <person name="Deng Y."/>
            <person name="Zhang C."/>
            <person name="Bonizzoni M."/>
            <person name="Dermauw W."/>
            <person name="Vontas J."/>
            <person name="Armbruster P."/>
            <person name="Huang X."/>
            <person name="Yang Y."/>
            <person name="Zhang H."/>
            <person name="He W."/>
            <person name="Peng H."/>
            <person name="Liu Y."/>
            <person name="Wu K."/>
            <person name="Chen J."/>
            <person name="Lirakis M."/>
            <person name="Topalis P."/>
            <person name="Van Leeuwen T."/>
            <person name="Hall A.B."/>
            <person name="Jiang X."/>
            <person name="Thorpe C."/>
            <person name="Mueller R.L."/>
            <person name="Sun C."/>
            <person name="Waterhouse R.M."/>
            <person name="Yan G."/>
            <person name="Tu Z.J."/>
            <person name="Fang X."/>
            <person name="James A.A."/>
        </authorList>
    </citation>
    <scope>NUCLEOTIDE SEQUENCE [LARGE SCALE GENOMIC DNA]</scope>
    <source>
        <strain evidence="4">Foshan</strain>
    </source>
</reference>
<keyword evidence="2" id="KW-1133">Transmembrane helix</keyword>
<keyword evidence="2" id="KW-0812">Transmembrane</keyword>
<evidence type="ECO:0000313" key="3">
    <source>
        <dbReference type="EnsemblMetazoa" id="AALFPA23_010650.P14956"/>
    </source>
</evidence>
<feature type="transmembrane region" description="Helical" evidence="2">
    <location>
        <begin position="12"/>
        <end position="39"/>
    </location>
</feature>
<evidence type="ECO:0000256" key="2">
    <source>
        <dbReference type="SAM" id="Phobius"/>
    </source>
</evidence>
<protein>
    <submittedName>
        <fullName evidence="3">Uncharacterized protein</fullName>
    </submittedName>
</protein>
<name>A0ABM1YN56_AEDAL</name>
<dbReference type="GeneID" id="115270030"/>
<evidence type="ECO:0000313" key="4">
    <source>
        <dbReference type="Proteomes" id="UP000069940"/>
    </source>
</evidence>
<reference evidence="3" key="2">
    <citation type="submission" date="2025-05" db="UniProtKB">
        <authorList>
            <consortium name="EnsemblMetazoa"/>
        </authorList>
    </citation>
    <scope>IDENTIFICATION</scope>
    <source>
        <strain evidence="3">Foshan</strain>
    </source>
</reference>